<feature type="region of interest" description="Disordered" evidence="4">
    <location>
        <begin position="199"/>
        <end position="223"/>
    </location>
</feature>
<reference evidence="5 6" key="1">
    <citation type="journal article" date="2014" name="Genome Biol.">
        <title>Transcriptome and methylome profiling reveals relics of genome dominance in the mesopolyploid Brassica oleracea.</title>
        <authorList>
            <person name="Parkin I.A."/>
            <person name="Koh C."/>
            <person name="Tang H."/>
            <person name="Robinson S.J."/>
            <person name="Kagale S."/>
            <person name="Clarke W.E."/>
            <person name="Town C.D."/>
            <person name="Nixon J."/>
            <person name="Krishnakumar V."/>
            <person name="Bidwell S.L."/>
            <person name="Denoeud F."/>
            <person name="Belcram H."/>
            <person name="Links M.G."/>
            <person name="Just J."/>
            <person name="Clarke C."/>
            <person name="Bender T."/>
            <person name="Huebert T."/>
            <person name="Mason A.S."/>
            <person name="Pires J.C."/>
            <person name="Barker G."/>
            <person name="Moore J."/>
            <person name="Walley P.G."/>
            <person name="Manoli S."/>
            <person name="Batley J."/>
            <person name="Edwards D."/>
            <person name="Nelson M.N."/>
            <person name="Wang X."/>
            <person name="Paterson A.H."/>
            <person name="King G."/>
            <person name="Bancroft I."/>
            <person name="Chalhoub B."/>
            <person name="Sharpe A.G."/>
        </authorList>
    </citation>
    <scope>NUCLEOTIDE SEQUENCE</scope>
    <source>
        <strain evidence="5 6">cv. TO1000</strain>
    </source>
</reference>
<dbReference type="HOGENOM" id="CLU_1125883_0_0_1"/>
<sequence>MRQIRSFKEENEQKLNDVIVSKTNQMDKLRDEFDSRVGEFEQEILRSAAENEELSRSLQELSNMVVRISEEKKMKNTESANQLELMDDFLEMEKLACLPNDENTNGHSSADSDAETLAAMQLKKSISTVLQSLPKDAAMEKILAEVQCAIEDAGGAPFECHGPNLAAAAEKLQECQETILLLGKQLKSMCPQTEQVASSLSQEQTLNLEEDNESATSTKKSRQQIEFCFRQRSTIDDYNEISDGTET</sequence>
<protein>
    <submittedName>
        <fullName evidence="5">Uncharacterized protein</fullName>
    </submittedName>
</protein>
<keyword evidence="2 3" id="KW-0175">Coiled coil</keyword>
<keyword evidence="6" id="KW-1185">Reference proteome</keyword>
<comment type="similarity">
    <text evidence="1">Belongs to the FPP family.</text>
</comment>
<dbReference type="Proteomes" id="UP000032141">
    <property type="component" value="Chromosome C7"/>
</dbReference>
<dbReference type="InterPro" id="IPR008587">
    <property type="entry name" value="FPP_plant"/>
</dbReference>
<dbReference type="PANTHER" id="PTHR31580">
    <property type="entry name" value="FILAMENT-LIKE PLANT PROTEIN 4"/>
    <property type="match status" value="1"/>
</dbReference>
<dbReference type="PANTHER" id="PTHR31580:SF43">
    <property type="entry name" value="FILAMENT-LIKE PLANT PROTEIN 4"/>
    <property type="match status" value="1"/>
</dbReference>
<feature type="coiled-coil region" evidence="3">
    <location>
        <begin position="12"/>
        <end position="71"/>
    </location>
</feature>
<proteinExistence type="inferred from homology"/>
<accession>A0A0D3D800</accession>
<dbReference type="Gramene" id="Bo7g062180.1">
    <property type="protein sequence ID" value="Bo7g062180.1"/>
    <property type="gene ID" value="Bo7g062180"/>
</dbReference>
<dbReference type="Pfam" id="PF05911">
    <property type="entry name" value="FPP"/>
    <property type="match status" value="2"/>
</dbReference>
<evidence type="ECO:0000256" key="4">
    <source>
        <dbReference type="SAM" id="MobiDB-lite"/>
    </source>
</evidence>
<evidence type="ECO:0000313" key="5">
    <source>
        <dbReference type="EnsemblPlants" id="Bo7g062180.1"/>
    </source>
</evidence>
<evidence type="ECO:0000256" key="2">
    <source>
        <dbReference type="ARBA" id="ARBA00023054"/>
    </source>
</evidence>
<reference evidence="5" key="2">
    <citation type="submission" date="2015-03" db="UniProtKB">
        <authorList>
            <consortium name="EnsemblPlants"/>
        </authorList>
    </citation>
    <scope>IDENTIFICATION</scope>
</reference>
<dbReference type="AlphaFoldDB" id="A0A0D3D800"/>
<evidence type="ECO:0000256" key="3">
    <source>
        <dbReference type="SAM" id="Coils"/>
    </source>
</evidence>
<dbReference type="EnsemblPlants" id="Bo7g062180.1">
    <property type="protein sequence ID" value="Bo7g062180.1"/>
    <property type="gene ID" value="Bo7g062180"/>
</dbReference>
<dbReference type="STRING" id="109376.A0A0D3D800"/>
<evidence type="ECO:0000256" key="1">
    <source>
        <dbReference type="ARBA" id="ARBA00005921"/>
    </source>
</evidence>
<name>A0A0D3D800_BRAOL</name>
<organism evidence="5 6">
    <name type="scientific">Brassica oleracea var. oleracea</name>
    <dbReference type="NCBI Taxonomy" id="109376"/>
    <lineage>
        <taxon>Eukaryota</taxon>
        <taxon>Viridiplantae</taxon>
        <taxon>Streptophyta</taxon>
        <taxon>Embryophyta</taxon>
        <taxon>Tracheophyta</taxon>
        <taxon>Spermatophyta</taxon>
        <taxon>Magnoliopsida</taxon>
        <taxon>eudicotyledons</taxon>
        <taxon>Gunneridae</taxon>
        <taxon>Pentapetalae</taxon>
        <taxon>rosids</taxon>
        <taxon>malvids</taxon>
        <taxon>Brassicales</taxon>
        <taxon>Brassicaceae</taxon>
        <taxon>Brassiceae</taxon>
        <taxon>Brassica</taxon>
    </lineage>
</organism>
<evidence type="ECO:0000313" key="6">
    <source>
        <dbReference type="Proteomes" id="UP000032141"/>
    </source>
</evidence>